<protein>
    <submittedName>
        <fullName evidence="2">Uncharacterized protein</fullName>
    </submittedName>
</protein>
<evidence type="ECO:0000313" key="3">
    <source>
        <dbReference type="Proteomes" id="UP000594042"/>
    </source>
</evidence>
<accession>A0A7G1HT13</accession>
<keyword evidence="3" id="KW-1185">Reference proteome</keyword>
<keyword evidence="1" id="KW-1133">Transmembrane helix</keyword>
<keyword evidence="1" id="KW-0812">Transmembrane</keyword>
<name>A0A7G1HT13_9BACT</name>
<keyword evidence="1" id="KW-0472">Membrane</keyword>
<dbReference type="AlphaFoldDB" id="A0A7G1HT13"/>
<dbReference type="EMBL" id="AP023322">
    <property type="protein sequence ID" value="BCI62153.1"/>
    <property type="molecule type" value="Genomic_DNA"/>
</dbReference>
<proteinExistence type="predicted"/>
<dbReference type="KEGG" id="copr:Cop2CBH44_05060"/>
<feature type="transmembrane region" description="Helical" evidence="1">
    <location>
        <begin position="194"/>
        <end position="218"/>
    </location>
</feature>
<feature type="transmembrane region" description="Helical" evidence="1">
    <location>
        <begin position="87"/>
        <end position="105"/>
    </location>
</feature>
<evidence type="ECO:0000313" key="2">
    <source>
        <dbReference type="EMBL" id="BCI62153.1"/>
    </source>
</evidence>
<feature type="transmembrane region" description="Helical" evidence="1">
    <location>
        <begin position="41"/>
        <end position="67"/>
    </location>
</feature>
<dbReference type="Proteomes" id="UP000594042">
    <property type="component" value="Chromosome"/>
</dbReference>
<organism evidence="2 3">
    <name type="scientific">Coprobacter secundus subsp. similis</name>
    <dbReference type="NCBI Taxonomy" id="2751153"/>
    <lineage>
        <taxon>Bacteria</taxon>
        <taxon>Pseudomonadati</taxon>
        <taxon>Bacteroidota</taxon>
        <taxon>Bacteroidia</taxon>
        <taxon>Bacteroidales</taxon>
        <taxon>Barnesiellaceae</taxon>
        <taxon>Coprobacter</taxon>
    </lineage>
</organism>
<sequence>MFVFPKYKINFAKQSTLIMKEIEVYNTLNEIKDLMEKSSKFLSLSGLSAILVGIYALIGAGIAYYIIGCQNASYPLYNNSLGEVGGIVILALILLGISLLTVFAFSWQKAKRNEQKLYFDSISKRLLVNFFIPLLAGGILCFALIMQHHYGLTSCIMLIFYGMALINGSKYTYSNTRYLGYAELSLGLIDSFTVGYGLLFWTIGFGLFHIVYGIFFYLKYDCKRQ</sequence>
<reference evidence="3" key="1">
    <citation type="submission" date="2020-07" db="EMBL/GenBank/DDBJ databases">
        <title>Complete genome sequencing of Coprobacter sp. strain 2CBH44.</title>
        <authorList>
            <person name="Sakamoto M."/>
            <person name="Murakami T."/>
            <person name="Mori H."/>
        </authorList>
    </citation>
    <scope>NUCLEOTIDE SEQUENCE [LARGE SCALE GENOMIC DNA]</scope>
    <source>
        <strain evidence="3">2CBH44</strain>
    </source>
</reference>
<feature type="transmembrane region" description="Helical" evidence="1">
    <location>
        <begin position="126"/>
        <end position="145"/>
    </location>
</feature>
<gene>
    <name evidence="2" type="ORF">Cop2CBH44_05060</name>
</gene>
<evidence type="ECO:0000256" key="1">
    <source>
        <dbReference type="SAM" id="Phobius"/>
    </source>
</evidence>